<dbReference type="Proteomes" id="UP001324384">
    <property type="component" value="Chromosome"/>
</dbReference>
<protein>
    <recommendedName>
        <fullName evidence="3 5">Regulatory protein RecX</fullName>
    </recommendedName>
</protein>
<evidence type="ECO:0000259" key="8">
    <source>
        <dbReference type="Pfam" id="PF21982"/>
    </source>
</evidence>
<keyword evidence="4 5" id="KW-0963">Cytoplasm</keyword>
<evidence type="ECO:0000256" key="2">
    <source>
        <dbReference type="ARBA" id="ARBA00009695"/>
    </source>
</evidence>
<evidence type="ECO:0000313" key="10">
    <source>
        <dbReference type="Proteomes" id="UP001324384"/>
    </source>
</evidence>
<feature type="compositionally biased region" description="Low complexity" evidence="6">
    <location>
        <begin position="91"/>
        <end position="107"/>
    </location>
</feature>
<evidence type="ECO:0000256" key="6">
    <source>
        <dbReference type="SAM" id="MobiDB-lite"/>
    </source>
</evidence>
<dbReference type="PANTHER" id="PTHR33602">
    <property type="entry name" value="REGULATORY PROTEIN RECX FAMILY PROTEIN"/>
    <property type="match status" value="1"/>
</dbReference>
<comment type="function">
    <text evidence="5">Modulates RecA activity.</text>
</comment>
<name>A0ABZ0WVX6_9GAMM</name>
<evidence type="ECO:0000259" key="7">
    <source>
        <dbReference type="Pfam" id="PF21981"/>
    </source>
</evidence>
<dbReference type="Pfam" id="PF21981">
    <property type="entry name" value="RecX_HTH3"/>
    <property type="match status" value="1"/>
</dbReference>
<evidence type="ECO:0000256" key="4">
    <source>
        <dbReference type="ARBA" id="ARBA00022490"/>
    </source>
</evidence>
<sequence>MKIKTLSEVLAEMGESPVSADSYQVQVLDETNFEELTTTQPPRFNQLPKSKTFKKSVNPPKKTSKTQNASPDQVKHLPISKRQHSTPTKTVKSGSVAQSSSQSKNPSVISEVSALLKQVNDGKDSAAVPPELAKRLQNVAIEPLAQTDKATNYLRWLAFYYLSRREMSQHELQKKLLAKGCEPQAVEDLLQEFAQKGYQSDERFAMMLVRESIRKGRGKNHILQALKSAKVTLPQGFGGIEQLIQQAGVDSLTDDTILADDESGTVDWLKLAVEARTRKYGDTIPTTPKDKAKQLRFLQYRGFEMSVSLEALKYTLADLDELID</sequence>
<reference evidence="9 10" key="1">
    <citation type="submission" date="2023-12" db="EMBL/GenBank/DDBJ databases">
        <title>Genome sequencing and assembly of bacterial species from a model synthetic community.</title>
        <authorList>
            <person name="Hogle S.L."/>
        </authorList>
    </citation>
    <scope>NUCLEOTIDE SEQUENCE [LARGE SCALE GENOMIC DNA]</scope>
    <source>
        <strain evidence="9 10">HAMBI_2792</strain>
    </source>
</reference>
<dbReference type="PANTHER" id="PTHR33602:SF1">
    <property type="entry name" value="REGULATORY PROTEIN RECX FAMILY PROTEIN"/>
    <property type="match status" value="1"/>
</dbReference>
<feature type="domain" description="RecX third three-helical" evidence="7">
    <location>
        <begin position="269"/>
        <end position="311"/>
    </location>
</feature>
<keyword evidence="10" id="KW-1185">Reference proteome</keyword>
<dbReference type="InterPro" id="IPR053925">
    <property type="entry name" value="RecX_HTH_3rd"/>
</dbReference>
<organism evidence="9 10">
    <name type="scientific">Moraxella canis</name>
    <dbReference type="NCBI Taxonomy" id="90239"/>
    <lineage>
        <taxon>Bacteria</taxon>
        <taxon>Pseudomonadati</taxon>
        <taxon>Pseudomonadota</taxon>
        <taxon>Gammaproteobacteria</taxon>
        <taxon>Moraxellales</taxon>
        <taxon>Moraxellaceae</taxon>
        <taxon>Moraxella</taxon>
    </lineage>
</organism>
<dbReference type="InterPro" id="IPR036388">
    <property type="entry name" value="WH-like_DNA-bd_sf"/>
</dbReference>
<dbReference type="InterPro" id="IPR053926">
    <property type="entry name" value="RecX_HTH_1st"/>
</dbReference>
<evidence type="ECO:0000313" key="9">
    <source>
        <dbReference type="EMBL" id="WQE03409.1"/>
    </source>
</evidence>
<proteinExistence type="inferred from homology"/>
<accession>A0ABZ0WVX6</accession>
<feature type="region of interest" description="Disordered" evidence="6">
    <location>
        <begin position="34"/>
        <end position="107"/>
    </location>
</feature>
<evidence type="ECO:0000256" key="1">
    <source>
        <dbReference type="ARBA" id="ARBA00004496"/>
    </source>
</evidence>
<evidence type="ECO:0000256" key="3">
    <source>
        <dbReference type="ARBA" id="ARBA00018111"/>
    </source>
</evidence>
<dbReference type="RefSeq" id="WP_227538753.1">
    <property type="nucleotide sequence ID" value="NZ_CP139961.1"/>
</dbReference>
<dbReference type="InterPro" id="IPR003783">
    <property type="entry name" value="Regulatory_RecX"/>
</dbReference>
<gene>
    <name evidence="5" type="primary">recX</name>
    <name evidence="9" type="ORF">U0021_06535</name>
</gene>
<dbReference type="HAMAP" id="MF_01114">
    <property type="entry name" value="RecX"/>
    <property type="match status" value="1"/>
</dbReference>
<dbReference type="Gene3D" id="1.10.10.10">
    <property type="entry name" value="Winged helix-like DNA-binding domain superfamily/Winged helix DNA-binding domain"/>
    <property type="match status" value="3"/>
</dbReference>
<feature type="compositionally biased region" description="Polar residues" evidence="6">
    <location>
        <begin position="34"/>
        <end position="49"/>
    </location>
</feature>
<evidence type="ECO:0000256" key="5">
    <source>
        <dbReference type="HAMAP-Rule" id="MF_01114"/>
    </source>
</evidence>
<dbReference type="Pfam" id="PF21982">
    <property type="entry name" value="RecX_HTH1"/>
    <property type="match status" value="1"/>
</dbReference>
<feature type="domain" description="RecX first three-helical" evidence="8">
    <location>
        <begin position="158"/>
        <end position="191"/>
    </location>
</feature>
<comment type="subcellular location">
    <subcellularLocation>
        <location evidence="1 5">Cytoplasm</location>
    </subcellularLocation>
</comment>
<dbReference type="EMBL" id="CP139961">
    <property type="protein sequence ID" value="WQE03409.1"/>
    <property type="molecule type" value="Genomic_DNA"/>
</dbReference>
<comment type="similarity">
    <text evidence="2 5">Belongs to the RecX family.</text>
</comment>